<dbReference type="GO" id="GO:0004190">
    <property type="term" value="F:aspartic-type endopeptidase activity"/>
    <property type="evidence" value="ECO:0007669"/>
    <property type="project" value="UniProtKB-KW"/>
</dbReference>
<evidence type="ECO:0000256" key="5">
    <source>
        <dbReference type="ARBA" id="ARBA00022801"/>
    </source>
</evidence>
<dbReference type="PANTHER" id="PTHR47966">
    <property type="entry name" value="BETA-SITE APP-CLEAVING ENZYME, ISOFORM A-RELATED"/>
    <property type="match status" value="1"/>
</dbReference>
<protein>
    <submittedName>
        <fullName evidence="11">Acid protease</fullName>
    </submittedName>
</protein>
<keyword evidence="3 9" id="KW-0732">Signal</keyword>
<dbReference type="Gene3D" id="2.40.70.10">
    <property type="entry name" value="Acid Proteases"/>
    <property type="match status" value="2"/>
</dbReference>
<dbReference type="InterPro" id="IPR033121">
    <property type="entry name" value="PEPTIDASE_A1"/>
</dbReference>
<evidence type="ECO:0000256" key="1">
    <source>
        <dbReference type="ARBA" id="ARBA00007447"/>
    </source>
</evidence>
<reference evidence="11" key="1">
    <citation type="journal article" date="2020" name="Stud. Mycol.">
        <title>101 Dothideomycetes genomes: a test case for predicting lifestyles and emergence of pathogens.</title>
        <authorList>
            <person name="Haridas S."/>
            <person name="Albert R."/>
            <person name="Binder M."/>
            <person name="Bloem J."/>
            <person name="Labutti K."/>
            <person name="Salamov A."/>
            <person name="Andreopoulos B."/>
            <person name="Baker S."/>
            <person name="Barry K."/>
            <person name="Bills G."/>
            <person name="Bluhm B."/>
            <person name="Cannon C."/>
            <person name="Castanera R."/>
            <person name="Culley D."/>
            <person name="Daum C."/>
            <person name="Ezra D."/>
            <person name="Gonzalez J."/>
            <person name="Henrissat B."/>
            <person name="Kuo A."/>
            <person name="Liang C."/>
            <person name="Lipzen A."/>
            <person name="Lutzoni F."/>
            <person name="Magnuson J."/>
            <person name="Mondo S."/>
            <person name="Nolan M."/>
            <person name="Ohm R."/>
            <person name="Pangilinan J."/>
            <person name="Park H.-J."/>
            <person name="Ramirez L."/>
            <person name="Alfaro M."/>
            <person name="Sun H."/>
            <person name="Tritt A."/>
            <person name="Yoshinaga Y."/>
            <person name="Zwiers L.-H."/>
            <person name="Turgeon B."/>
            <person name="Goodwin S."/>
            <person name="Spatafora J."/>
            <person name="Crous P."/>
            <person name="Grigoriev I."/>
        </authorList>
    </citation>
    <scope>NUCLEOTIDE SEQUENCE</scope>
    <source>
        <strain evidence="11">CBS 115976</strain>
    </source>
</reference>
<keyword evidence="8" id="KW-1133">Transmembrane helix</keyword>
<keyword evidence="2 7" id="KW-0645">Protease</keyword>
<gene>
    <name evidence="11" type="ORF">BT63DRAFT_448503</name>
</gene>
<feature type="active site" evidence="6">
    <location>
        <position position="86"/>
    </location>
</feature>
<evidence type="ECO:0000256" key="8">
    <source>
        <dbReference type="SAM" id="Phobius"/>
    </source>
</evidence>
<feature type="domain" description="Peptidase A1" evidence="10">
    <location>
        <begin position="68"/>
        <end position="412"/>
    </location>
</feature>
<dbReference type="InterPro" id="IPR001461">
    <property type="entry name" value="Aspartic_peptidase_A1"/>
</dbReference>
<dbReference type="OrthoDB" id="771136at2759"/>
<evidence type="ECO:0000313" key="11">
    <source>
        <dbReference type="EMBL" id="KAF2664525.1"/>
    </source>
</evidence>
<keyword evidence="5 7" id="KW-0378">Hydrolase</keyword>
<dbReference type="EMBL" id="MU004242">
    <property type="protein sequence ID" value="KAF2664525.1"/>
    <property type="molecule type" value="Genomic_DNA"/>
</dbReference>
<evidence type="ECO:0000256" key="4">
    <source>
        <dbReference type="ARBA" id="ARBA00022750"/>
    </source>
</evidence>
<dbReference type="PANTHER" id="PTHR47966:SF65">
    <property type="entry name" value="ASPARTIC-TYPE ENDOPEPTIDASE"/>
    <property type="match status" value="1"/>
</dbReference>
<dbReference type="Proteomes" id="UP000799302">
    <property type="component" value="Unassembled WGS sequence"/>
</dbReference>
<feature type="chain" id="PRO_5025656566" evidence="9">
    <location>
        <begin position="25"/>
        <end position="530"/>
    </location>
</feature>
<sequence length="530" mass="54345">MATSYSLRTLLLVALSLYPESLVAEPGVLGLTFEKRRADPSTLPPSRLRKRASSAQATLYNSQGALLYLVNSTVGTPGQNIGLQLDTGSSDIWVPWAKSTVCTAKGSVCSSGSFDETKSSTFVEYAAGEFQIGYVDGTKIQGDYVNDTFSIAGASIKNMTMGLAKKSSSPNSSGSSPFQGIVGVGFDNGEALYSQSQGQTYPNIISQMVAQNVISVRAYSLWLNDLSATQGNILFGGVDDAKFNGNLVVLPLQVDSDSGIIDTFTVTFSGLEIDGNGGKTVYSVNSTAPVILDSGTSLTYLPDDIANAIIGGVGVINSQNYGYIVDCNVGNTAGIFKFKFGNANGPVIAAKISQFVIPFDPSLGAAPKFKSGATACQWGILPSGEDPNLFGDTFLRSAYVVYNLDANTVALAETNFNVKDTNIKQITASDAIPGATSTASGTAVQTHSGQISQTLGGFTGGASSTVASATSGTFDLGTATSSASSGSGSGGSGKTNGAGQLSPPTAFVGTIFTGVAVLVAMLGGSVMLLV</sequence>
<dbReference type="InterPro" id="IPR001969">
    <property type="entry name" value="Aspartic_peptidase_AS"/>
</dbReference>
<dbReference type="InterPro" id="IPR021109">
    <property type="entry name" value="Peptidase_aspartic_dom_sf"/>
</dbReference>
<dbReference type="PROSITE" id="PS51767">
    <property type="entry name" value="PEPTIDASE_A1"/>
    <property type="match status" value="1"/>
</dbReference>
<dbReference type="Pfam" id="PF00026">
    <property type="entry name" value="Asp"/>
    <property type="match status" value="1"/>
</dbReference>
<keyword evidence="8" id="KW-0812">Transmembrane</keyword>
<feature type="signal peptide" evidence="9">
    <location>
        <begin position="1"/>
        <end position="24"/>
    </location>
</feature>
<feature type="transmembrane region" description="Helical" evidence="8">
    <location>
        <begin position="506"/>
        <end position="529"/>
    </location>
</feature>
<dbReference type="CDD" id="cd05474">
    <property type="entry name" value="SAP_like"/>
    <property type="match status" value="1"/>
</dbReference>
<evidence type="ECO:0000259" key="10">
    <source>
        <dbReference type="PROSITE" id="PS51767"/>
    </source>
</evidence>
<dbReference type="PRINTS" id="PR00792">
    <property type="entry name" value="PEPSIN"/>
</dbReference>
<dbReference type="GO" id="GO:0006508">
    <property type="term" value="P:proteolysis"/>
    <property type="evidence" value="ECO:0007669"/>
    <property type="project" value="UniProtKB-KW"/>
</dbReference>
<name>A0A6A6TWP8_9PEZI</name>
<evidence type="ECO:0000313" key="12">
    <source>
        <dbReference type="Proteomes" id="UP000799302"/>
    </source>
</evidence>
<dbReference type="InterPro" id="IPR033876">
    <property type="entry name" value="SAP-like"/>
</dbReference>
<evidence type="ECO:0000256" key="3">
    <source>
        <dbReference type="ARBA" id="ARBA00022729"/>
    </source>
</evidence>
<accession>A0A6A6TWP8</accession>
<organism evidence="11 12">
    <name type="scientific">Microthyrium microscopicum</name>
    <dbReference type="NCBI Taxonomy" id="703497"/>
    <lineage>
        <taxon>Eukaryota</taxon>
        <taxon>Fungi</taxon>
        <taxon>Dikarya</taxon>
        <taxon>Ascomycota</taxon>
        <taxon>Pezizomycotina</taxon>
        <taxon>Dothideomycetes</taxon>
        <taxon>Dothideomycetes incertae sedis</taxon>
        <taxon>Microthyriales</taxon>
        <taxon>Microthyriaceae</taxon>
        <taxon>Microthyrium</taxon>
    </lineage>
</organism>
<comment type="similarity">
    <text evidence="1 7">Belongs to the peptidase A1 family.</text>
</comment>
<dbReference type="AlphaFoldDB" id="A0A6A6TWP8"/>
<keyword evidence="12" id="KW-1185">Reference proteome</keyword>
<evidence type="ECO:0000256" key="6">
    <source>
        <dbReference type="PIRSR" id="PIRSR601461-1"/>
    </source>
</evidence>
<evidence type="ECO:0000256" key="9">
    <source>
        <dbReference type="SAM" id="SignalP"/>
    </source>
</evidence>
<proteinExistence type="inferred from homology"/>
<dbReference type="SUPFAM" id="SSF50630">
    <property type="entry name" value="Acid proteases"/>
    <property type="match status" value="1"/>
</dbReference>
<keyword evidence="8" id="KW-0472">Membrane</keyword>
<keyword evidence="4 7" id="KW-0064">Aspartyl protease</keyword>
<dbReference type="PROSITE" id="PS00141">
    <property type="entry name" value="ASP_PROTEASE"/>
    <property type="match status" value="1"/>
</dbReference>
<evidence type="ECO:0000256" key="2">
    <source>
        <dbReference type="ARBA" id="ARBA00022670"/>
    </source>
</evidence>
<feature type="active site" evidence="6">
    <location>
        <position position="293"/>
    </location>
</feature>
<evidence type="ECO:0000256" key="7">
    <source>
        <dbReference type="RuleBase" id="RU000454"/>
    </source>
</evidence>